<organism evidence="4 5">
    <name type="scientific">Caulobacter vibrioides</name>
    <name type="common">Caulobacter crescentus</name>
    <dbReference type="NCBI Taxonomy" id="155892"/>
    <lineage>
        <taxon>Bacteria</taxon>
        <taxon>Pseudomonadati</taxon>
        <taxon>Pseudomonadota</taxon>
        <taxon>Alphaproteobacteria</taxon>
        <taxon>Caulobacterales</taxon>
        <taxon>Caulobacteraceae</taxon>
        <taxon>Caulobacter</taxon>
    </lineage>
</organism>
<keyword evidence="1" id="KW-0732">Signal</keyword>
<evidence type="ECO:0000259" key="3">
    <source>
        <dbReference type="Pfam" id="PF07883"/>
    </source>
</evidence>
<feature type="chain" id="PRO_5012222756" evidence="1">
    <location>
        <begin position="20"/>
        <end position="405"/>
    </location>
</feature>
<gene>
    <name evidence="4" type="ORF">CA606_07290</name>
</gene>
<dbReference type="InterPro" id="IPR052512">
    <property type="entry name" value="4CMD/NDH-1_regulator"/>
</dbReference>
<dbReference type="Pfam" id="PF07883">
    <property type="entry name" value="Cupin_2"/>
    <property type="match status" value="1"/>
</dbReference>
<dbReference type="Gene3D" id="2.60.120.10">
    <property type="entry name" value="Jelly Rolls"/>
    <property type="match status" value="1"/>
</dbReference>
<dbReference type="RefSeq" id="WP_096051608.1">
    <property type="nucleotide sequence ID" value="NZ_CP023315.3"/>
</dbReference>
<dbReference type="InterPro" id="IPR013096">
    <property type="entry name" value="Cupin_2"/>
</dbReference>
<dbReference type="PANTHER" id="PTHR33570">
    <property type="entry name" value="4-CARBOXYMUCONOLACTONE DECARBOXYLASE FAMILY PROTEIN"/>
    <property type="match status" value="1"/>
</dbReference>
<reference evidence="5" key="1">
    <citation type="submission" date="2017-09" db="EMBL/GenBank/DDBJ databases">
        <title>Genome evolution observed in wild isolates of Caulobacter crescentus.</title>
        <authorList>
            <person name="Ely B."/>
            <person name="Wilson K."/>
            <person name="Scott D."/>
        </authorList>
    </citation>
    <scope>NUCLEOTIDE SEQUENCE [LARGE SCALE GENOMIC DNA]</scope>
    <source>
        <strain evidence="5">CB13b1a</strain>
    </source>
</reference>
<dbReference type="Proteomes" id="UP000217311">
    <property type="component" value="Chromosome"/>
</dbReference>
<protein>
    <submittedName>
        <fullName evidence="4">Cupin domain-containing protein</fullName>
    </submittedName>
</protein>
<evidence type="ECO:0000313" key="4">
    <source>
        <dbReference type="EMBL" id="ATC32172.1"/>
    </source>
</evidence>
<dbReference type="InterPro" id="IPR029032">
    <property type="entry name" value="AhpD-like"/>
</dbReference>
<evidence type="ECO:0000259" key="2">
    <source>
        <dbReference type="Pfam" id="PF02627"/>
    </source>
</evidence>
<accession>A0A290MX31</accession>
<dbReference type="InterPro" id="IPR014710">
    <property type="entry name" value="RmlC-like_jellyroll"/>
</dbReference>
<feature type="signal peptide" evidence="1">
    <location>
        <begin position="1"/>
        <end position="19"/>
    </location>
</feature>
<dbReference type="Gene3D" id="1.20.1290.10">
    <property type="entry name" value="AhpD-like"/>
    <property type="match status" value="2"/>
</dbReference>
<dbReference type="EMBL" id="CP023315">
    <property type="protein sequence ID" value="ATC32172.1"/>
    <property type="molecule type" value="Genomic_DNA"/>
</dbReference>
<dbReference type="AlphaFoldDB" id="A0A290MX31"/>
<dbReference type="Pfam" id="PF02627">
    <property type="entry name" value="CMD"/>
    <property type="match status" value="2"/>
</dbReference>
<feature type="domain" description="Cupin type-2" evidence="3">
    <location>
        <begin position="301"/>
        <end position="359"/>
    </location>
</feature>
<dbReference type="SUPFAM" id="SSF69118">
    <property type="entry name" value="AhpD-like"/>
    <property type="match status" value="2"/>
</dbReference>
<name>A0A290MX31_CAUVI</name>
<dbReference type="InterPro" id="IPR011051">
    <property type="entry name" value="RmlC_Cupin_sf"/>
</dbReference>
<feature type="domain" description="Carboxymuconolactone decarboxylase-like" evidence="2">
    <location>
        <begin position="161"/>
        <end position="244"/>
    </location>
</feature>
<dbReference type="CDD" id="cd02233">
    <property type="entry name" value="cupin_HNL-like"/>
    <property type="match status" value="1"/>
</dbReference>
<dbReference type="InterPro" id="IPR003779">
    <property type="entry name" value="CMD-like"/>
</dbReference>
<proteinExistence type="predicted"/>
<dbReference type="PANTHER" id="PTHR33570:SF9">
    <property type="entry name" value="BLL4600 PROTEIN"/>
    <property type="match status" value="1"/>
</dbReference>
<evidence type="ECO:0000313" key="5">
    <source>
        <dbReference type="Proteomes" id="UP000217311"/>
    </source>
</evidence>
<dbReference type="SUPFAM" id="SSF51182">
    <property type="entry name" value="RmlC-like cupins"/>
    <property type="match status" value="1"/>
</dbReference>
<evidence type="ECO:0000256" key="1">
    <source>
        <dbReference type="SAM" id="SignalP"/>
    </source>
</evidence>
<dbReference type="GO" id="GO:0051920">
    <property type="term" value="F:peroxiredoxin activity"/>
    <property type="evidence" value="ECO:0007669"/>
    <property type="project" value="InterPro"/>
</dbReference>
<sequence>MKPVAAAIAALALATPAEAQERKSVAPKAMQAVAPDLARYTDDVLFGDVWISPALSPRDRSLVTVSVLIATGKTAQLTGHLGRALDNGVKPTEIAGIATQLAFYTGWPNAVSSLEVIDKVFTDRGVDKTALQAQTAANLPVPASDAARARAVAATIGPVAPKLAALTNDVLFADLWRRSDLGPRDRSLVTIAALAANGDEAGLAFHIDLGLENRLTRAQIGDLLTHLAFYAGWPKATAAVAVADKVFKAKGAEPAAPAVAALEVIPPGTRPVPGPSATFTGAVTVTSPFRGSGQARLGGATVTFQPGARSNWHTHPLGQLLIVTAGEGLVQAEGEPIRRIKPGDVVWTPPGVKHWHGAAPTSALSHVAVAEALDGVSVTWLEPVTDAEYRASPSASDAASSAPKP</sequence>
<feature type="domain" description="Carboxymuconolactone decarboxylase-like" evidence="2">
    <location>
        <begin position="35"/>
        <end position="118"/>
    </location>
</feature>
<dbReference type="InterPro" id="IPR047263">
    <property type="entry name" value="HNL-like_cupin"/>
</dbReference>